<evidence type="ECO:0000313" key="7">
    <source>
        <dbReference type="EMBL" id="PIA43725.1"/>
    </source>
</evidence>
<feature type="transmembrane region" description="Helical" evidence="6">
    <location>
        <begin position="46"/>
        <end position="66"/>
    </location>
</feature>
<dbReference type="AlphaFoldDB" id="A0A2G5DJM7"/>
<dbReference type="PANTHER" id="PTHR45719">
    <property type="entry name" value="GLYCOSYLTRANSFERASE"/>
    <property type="match status" value="1"/>
</dbReference>
<keyword evidence="5" id="KW-0325">Glycoprotein</keyword>
<evidence type="ECO:0000256" key="3">
    <source>
        <dbReference type="ARBA" id="ARBA00022679"/>
    </source>
</evidence>
<organism evidence="7 8">
    <name type="scientific">Aquilegia coerulea</name>
    <name type="common">Rocky mountain columbine</name>
    <dbReference type="NCBI Taxonomy" id="218851"/>
    <lineage>
        <taxon>Eukaryota</taxon>
        <taxon>Viridiplantae</taxon>
        <taxon>Streptophyta</taxon>
        <taxon>Embryophyta</taxon>
        <taxon>Tracheophyta</taxon>
        <taxon>Spermatophyta</taxon>
        <taxon>Magnoliopsida</taxon>
        <taxon>Ranunculales</taxon>
        <taxon>Ranunculaceae</taxon>
        <taxon>Thalictroideae</taxon>
        <taxon>Aquilegia</taxon>
    </lineage>
</organism>
<keyword evidence="3" id="KW-0808">Transferase</keyword>
<comment type="subcellular location">
    <subcellularLocation>
        <location evidence="1">Membrane</location>
        <topology evidence="1">Single-pass type II membrane protein</topology>
    </subcellularLocation>
</comment>
<protein>
    <submittedName>
        <fullName evidence="7">Uncharacterized protein</fullName>
    </submittedName>
</protein>
<dbReference type="InterPro" id="IPR003406">
    <property type="entry name" value="Glyco_trans_14"/>
</dbReference>
<dbReference type="GO" id="GO:0015020">
    <property type="term" value="F:glucuronosyltransferase activity"/>
    <property type="evidence" value="ECO:0007669"/>
    <property type="project" value="InterPro"/>
</dbReference>
<evidence type="ECO:0000313" key="8">
    <source>
        <dbReference type="Proteomes" id="UP000230069"/>
    </source>
</evidence>
<gene>
    <name evidence="7" type="ORF">AQUCO_01800050v1</name>
</gene>
<dbReference type="OrthoDB" id="2019572at2759"/>
<keyword evidence="8" id="KW-1185">Reference proteome</keyword>
<dbReference type="InterPro" id="IPR044610">
    <property type="entry name" value="GLCAT14A/B/C"/>
</dbReference>
<keyword evidence="6" id="KW-1133">Transmembrane helix</keyword>
<name>A0A2G5DJM7_AQUCA</name>
<keyword evidence="6" id="KW-0812">Transmembrane</keyword>
<dbReference type="Pfam" id="PF02485">
    <property type="entry name" value="Branch"/>
    <property type="match status" value="1"/>
</dbReference>
<evidence type="ECO:0000256" key="4">
    <source>
        <dbReference type="ARBA" id="ARBA00023136"/>
    </source>
</evidence>
<evidence type="ECO:0000256" key="1">
    <source>
        <dbReference type="ARBA" id="ARBA00004606"/>
    </source>
</evidence>
<dbReference type="Proteomes" id="UP000230069">
    <property type="component" value="Unassembled WGS sequence"/>
</dbReference>
<keyword evidence="2" id="KW-0328">Glycosyltransferase</keyword>
<evidence type="ECO:0000256" key="6">
    <source>
        <dbReference type="SAM" id="Phobius"/>
    </source>
</evidence>
<accession>A0A2G5DJM7</accession>
<dbReference type="PANTHER" id="PTHR45719:SF11">
    <property type="entry name" value="OS01G0121800 PROTEIN"/>
    <property type="match status" value="1"/>
</dbReference>
<evidence type="ECO:0000256" key="5">
    <source>
        <dbReference type="ARBA" id="ARBA00023180"/>
    </source>
</evidence>
<reference evidence="7 8" key="1">
    <citation type="submission" date="2017-09" db="EMBL/GenBank/DDBJ databases">
        <title>WGS assembly of Aquilegia coerulea Goldsmith.</title>
        <authorList>
            <person name="Hodges S."/>
            <person name="Kramer E."/>
            <person name="Nordborg M."/>
            <person name="Tomkins J."/>
            <person name="Borevitz J."/>
            <person name="Derieg N."/>
            <person name="Yan J."/>
            <person name="Mihaltcheva S."/>
            <person name="Hayes R.D."/>
            <person name="Rokhsar D."/>
        </authorList>
    </citation>
    <scope>NUCLEOTIDE SEQUENCE [LARGE SCALE GENOMIC DNA]</scope>
    <source>
        <strain evidence="8">cv. Goldsmith</strain>
    </source>
</reference>
<dbReference type="EMBL" id="KZ305035">
    <property type="protein sequence ID" value="PIA43725.1"/>
    <property type="molecule type" value="Genomic_DNA"/>
</dbReference>
<sequence>MFSVVFNISSGSMHLNPEWKVWRTGFKSHFWRAGYIMKISKKSSWIFGYSVVLFVFAVCLLLLGTFSSSFFQEETSETKDDYPYVPRIRVKGPGYPPVFAYWICGSGGDRGKILRLLKAVYHPRNRYILQLDASSSDQEKRKLALLVKSHKVFRAFRNVDIVGSSNPLDHKGSSVLASTLHAAALFLKISRDWDWFIPLSASDYPMMTQDDLLHAFTSLPRDLNFIRYSNNNDRNRATTINQVIVDPGLYAQKNAPILYASETRTKPNTFRTFRGSSWTILTRNFMEYCIHGWDNLPRTLLMYFTNVVNPLEFYFHTVLCNSPRFLNTSVNINLRYLIQKTPPEVEQHFFNLSHYKNLVESGTAFAGQFKENDLVLQKLDEDILKRPPDGLVRGKWCLPSAINQNAENNTSTLDYCEKQGNINIIKPGPSGLRLQQLLSKLVSVTRSRSSQCNRQ</sequence>
<dbReference type="GO" id="GO:0016020">
    <property type="term" value="C:membrane"/>
    <property type="evidence" value="ECO:0007669"/>
    <property type="project" value="UniProtKB-SubCell"/>
</dbReference>
<dbReference type="InParanoid" id="A0A2G5DJM7"/>
<keyword evidence="4 6" id="KW-0472">Membrane</keyword>
<proteinExistence type="predicted"/>
<evidence type="ECO:0000256" key="2">
    <source>
        <dbReference type="ARBA" id="ARBA00022676"/>
    </source>
</evidence>